<dbReference type="Pfam" id="PF08281">
    <property type="entry name" value="Sigma70_r4_2"/>
    <property type="match status" value="1"/>
</dbReference>
<evidence type="ECO:0000256" key="4">
    <source>
        <dbReference type="ARBA" id="ARBA00023125"/>
    </source>
</evidence>
<dbReference type="InterPro" id="IPR007627">
    <property type="entry name" value="RNA_pol_sigma70_r2"/>
</dbReference>
<dbReference type="Pfam" id="PF04542">
    <property type="entry name" value="Sigma70_r2"/>
    <property type="match status" value="1"/>
</dbReference>
<dbReference type="PANTHER" id="PTHR43133">
    <property type="entry name" value="RNA POLYMERASE ECF-TYPE SIGMA FACTO"/>
    <property type="match status" value="1"/>
</dbReference>
<evidence type="ECO:0000256" key="6">
    <source>
        <dbReference type="RuleBase" id="RU000716"/>
    </source>
</evidence>
<dbReference type="EMBL" id="JBHTIS010000985">
    <property type="protein sequence ID" value="MFD1047238.1"/>
    <property type="molecule type" value="Genomic_DNA"/>
</dbReference>
<dbReference type="InterPro" id="IPR000838">
    <property type="entry name" value="RNA_pol_sigma70_ECF_CS"/>
</dbReference>
<comment type="similarity">
    <text evidence="1 6">Belongs to the sigma-70 factor family. ECF subfamily.</text>
</comment>
<evidence type="ECO:0000256" key="3">
    <source>
        <dbReference type="ARBA" id="ARBA00023082"/>
    </source>
</evidence>
<dbReference type="NCBIfam" id="TIGR02937">
    <property type="entry name" value="sigma70-ECF"/>
    <property type="match status" value="1"/>
</dbReference>
<evidence type="ECO:0000259" key="8">
    <source>
        <dbReference type="Pfam" id="PF08281"/>
    </source>
</evidence>
<dbReference type="SUPFAM" id="SSF88946">
    <property type="entry name" value="Sigma2 domain of RNA polymerase sigma factors"/>
    <property type="match status" value="1"/>
</dbReference>
<organism evidence="9 10">
    <name type="scientific">Kibdelosporangium lantanae</name>
    <dbReference type="NCBI Taxonomy" id="1497396"/>
    <lineage>
        <taxon>Bacteria</taxon>
        <taxon>Bacillati</taxon>
        <taxon>Actinomycetota</taxon>
        <taxon>Actinomycetes</taxon>
        <taxon>Pseudonocardiales</taxon>
        <taxon>Pseudonocardiaceae</taxon>
        <taxon>Kibdelosporangium</taxon>
    </lineage>
</organism>
<dbReference type="InterPro" id="IPR013249">
    <property type="entry name" value="RNA_pol_sigma70_r4_t2"/>
</dbReference>
<dbReference type="PROSITE" id="PS01063">
    <property type="entry name" value="SIGMA70_ECF"/>
    <property type="match status" value="1"/>
</dbReference>
<feature type="domain" description="RNA polymerase sigma-70 region 2" evidence="7">
    <location>
        <begin position="18"/>
        <end position="85"/>
    </location>
</feature>
<feature type="domain" description="RNA polymerase sigma factor 70 region 4 type 2" evidence="8">
    <location>
        <begin position="118"/>
        <end position="165"/>
    </location>
</feature>
<evidence type="ECO:0000256" key="2">
    <source>
        <dbReference type="ARBA" id="ARBA00023015"/>
    </source>
</evidence>
<proteinExistence type="inferred from homology"/>
<keyword evidence="2 6" id="KW-0805">Transcription regulation</keyword>
<dbReference type="CDD" id="cd06171">
    <property type="entry name" value="Sigma70_r4"/>
    <property type="match status" value="1"/>
</dbReference>
<dbReference type="PANTHER" id="PTHR43133:SF52">
    <property type="entry name" value="ECF RNA POLYMERASE SIGMA FACTOR SIGL"/>
    <property type="match status" value="1"/>
</dbReference>
<dbReference type="InterPro" id="IPR013324">
    <property type="entry name" value="RNA_pol_sigma_r3/r4-like"/>
</dbReference>
<keyword evidence="5 6" id="KW-0804">Transcription</keyword>
<dbReference type="InterPro" id="IPR039425">
    <property type="entry name" value="RNA_pol_sigma-70-like"/>
</dbReference>
<evidence type="ECO:0000256" key="5">
    <source>
        <dbReference type="ARBA" id="ARBA00023163"/>
    </source>
</evidence>
<keyword evidence="4 6" id="KW-0238">DNA-binding</keyword>
<keyword evidence="10" id="KW-1185">Reference proteome</keyword>
<dbReference type="Gene3D" id="1.10.10.10">
    <property type="entry name" value="Winged helix-like DNA-binding domain superfamily/Winged helix DNA-binding domain"/>
    <property type="match status" value="1"/>
</dbReference>
<dbReference type="InterPro" id="IPR036388">
    <property type="entry name" value="WH-like_DNA-bd_sf"/>
</dbReference>
<dbReference type="Gene3D" id="1.10.1740.10">
    <property type="match status" value="1"/>
</dbReference>
<sequence length="177" mass="20026">MPVTAVAVMDERTLSAVVRDFAAPLQRYVTKLTSNDQHLAEEVVQETLVRAWQRPEIVNDRHVSLRPWLFTVARNLVNDHWRARRARPLETGEGEMTGIPEQRDRIEETVRAEVVKQGMARLAPVHREALVHVYYGGRSIADTAALLGVPVGTVKSRVYNALRQLRVILDESTLRAS</sequence>
<dbReference type="InterPro" id="IPR014284">
    <property type="entry name" value="RNA_pol_sigma-70_dom"/>
</dbReference>
<name>A0ABW3M9I8_9PSEU</name>
<evidence type="ECO:0000313" key="10">
    <source>
        <dbReference type="Proteomes" id="UP001597045"/>
    </source>
</evidence>
<evidence type="ECO:0000259" key="7">
    <source>
        <dbReference type="Pfam" id="PF04542"/>
    </source>
</evidence>
<comment type="caution">
    <text evidence="9">The sequence shown here is derived from an EMBL/GenBank/DDBJ whole genome shotgun (WGS) entry which is preliminary data.</text>
</comment>
<accession>A0ABW3M9I8</accession>
<keyword evidence="3 6" id="KW-0731">Sigma factor</keyword>
<protein>
    <recommendedName>
        <fullName evidence="6">RNA polymerase sigma factor</fullName>
    </recommendedName>
</protein>
<evidence type="ECO:0000256" key="1">
    <source>
        <dbReference type="ARBA" id="ARBA00010641"/>
    </source>
</evidence>
<reference evidence="10" key="1">
    <citation type="journal article" date="2019" name="Int. J. Syst. Evol. Microbiol.">
        <title>The Global Catalogue of Microorganisms (GCM) 10K type strain sequencing project: providing services to taxonomists for standard genome sequencing and annotation.</title>
        <authorList>
            <consortium name="The Broad Institute Genomics Platform"/>
            <consortium name="The Broad Institute Genome Sequencing Center for Infectious Disease"/>
            <person name="Wu L."/>
            <person name="Ma J."/>
        </authorList>
    </citation>
    <scope>NUCLEOTIDE SEQUENCE [LARGE SCALE GENOMIC DNA]</scope>
    <source>
        <strain evidence="10">JCM 31486</strain>
    </source>
</reference>
<dbReference type="Proteomes" id="UP001597045">
    <property type="component" value="Unassembled WGS sequence"/>
</dbReference>
<gene>
    <name evidence="9" type="ORF">ACFQ1S_17630</name>
</gene>
<dbReference type="SUPFAM" id="SSF88659">
    <property type="entry name" value="Sigma3 and sigma4 domains of RNA polymerase sigma factors"/>
    <property type="match status" value="1"/>
</dbReference>
<dbReference type="InterPro" id="IPR013325">
    <property type="entry name" value="RNA_pol_sigma_r2"/>
</dbReference>
<evidence type="ECO:0000313" key="9">
    <source>
        <dbReference type="EMBL" id="MFD1047238.1"/>
    </source>
</evidence>